<dbReference type="Pfam" id="PF00059">
    <property type="entry name" value="Lectin_C"/>
    <property type="match status" value="3"/>
</dbReference>
<feature type="domain" description="C-type lectin" evidence="16">
    <location>
        <begin position="280"/>
        <end position="345"/>
    </location>
</feature>
<dbReference type="Proteomes" id="UP000838412">
    <property type="component" value="Chromosome 13"/>
</dbReference>
<feature type="domain" description="G-protein coupled receptors family 2 profile 1" evidence="18">
    <location>
        <begin position="555"/>
        <end position="608"/>
    </location>
</feature>
<feature type="domain" description="SUEL-type lectin" evidence="19">
    <location>
        <begin position="393"/>
        <end position="483"/>
    </location>
</feature>
<evidence type="ECO:0000256" key="12">
    <source>
        <dbReference type="ARBA" id="ARBA00023180"/>
    </source>
</evidence>
<dbReference type="EMBL" id="OV696698">
    <property type="protein sequence ID" value="CAH1243681.1"/>
    <property type="molecule type" value="Genomic_DNA"/>
</dbReference>
<name>A0A8J9YXJ4_BRALA</name>
<evidence type="ECO:0000256" key="5">
    <source>
        <dbReference type="ARBA" id="ARBA00022692"/>
    </source>
</evidence>
<dbReference type="PROSITE" id="PS01186">
    <property type="entry name" value="EGF_2"/>
    <property type="match status" value="1"/>
</dbReference>
<dbReference type="InterPro" id="IPR000832">
    <property type="entry name" value="GPCR_2_secretin-like"/>
</dbReference>
<evidence type="ECO:0000256" key="11">
    <source>
        <dbReference type="ARBA" id="ARBA00023170"/>
    </source>
</evidence>
<evidence type="ECO:0000313" key="21">
    <source>
        <dbReference type="EMBL" id="CAH1243681.1"/>
    </source>
</evidence>
<evidence type="ECO:0000259" key="18">
    <source>
        <dbReference type="PROSITE" id="PS50227"/>
    </source>
</evidence>
<dbReference type="InterPro" id="IPR017983">
    <property type="entry name" value="GPCR_2_secretin-like_CS"/>
</dbReference>
<dbReference type="Pfam" id="PF00002">
    <property type="entry name" value="7tm_2"/>
    <property type="match status" value="1"/>
</dbReference>
<feature type="chain" id="PRO_5035438007" evidence="15">
    <location>
        <begin position="44"/>
        <end position="1301"/>
    </location>
</feature>
<feature type="transmembrane region" description="Helical" evidence="14">
    <location>
        <begin position="1120"/>
        <end position="1143"/>
    </location>
</feature>
<dbReference type="InterPro" id="IPR018378">
    <property type="entry name" value="C-type_lectin_CS"/>
</dbReference>
<keyword evidence="3" id="KW-1003">Cell membrane</keyword>
<dbReference type="GO" id="GO:0030246">
    <property type="term" value="F:carbohydrate binding"/>
    <property type="evidence" value="ECO:0007669"/>
    <property type="project" value="InterPro"/>
</dbReference>
<keyword evidence="5 14" id="KW-0812">Transmembrane</keyword>
<dbReference type="PROSITE" id="PS50261">
    <property type="entry name" value="G_PROTEIN_RECEP_F2_4"/>
    <property type="match status" value="1"/>
</dbReference>
<evidence type="ECO:0000259" key="16">
    <source>
        <dbReference type="PROSITE" id="PS50041"/>
    </source>
</evidence>
<dbReference type="InterPro" id="IPR032471">
    <property type="entry name" value="AGRL2-4_GAIN_subdom_A"/>
</dbReference>
<dbReference type="Gene3D" id="1.20.1070.10">
    <property type="entry name" value="Rhodopsin 7-helix transmembrane proteins"/>
    <property type="match status" value="1"/>
</dbReference>
<evidence type="ECO:0000256" key="6">
    <source>
        <dbReference type="ARBA" id="ARBA00022729"/>
    </source>
</evidence>
<keyword evidence="12" id="KW-0325">Glycoprotein</keyword>
<evidence type="ECO:0000256" key="1">
    <source>
        <dbReference type="ARBA" id="ARBA00004651"/>
    </source>
</evidence>
<keyword evidence="22" id="KW-1185">Reference proteome</keyword>
<evidence type="ECO:0000256" key="4">
    <source>
        <dbReference type="ARBA" id="ARBA00022553"/>
    </source>
</evidence>
<sequence>MGDRGIRLTSAWNDASPASHVRLRAVLCVLILPVSLFPTFTSGSCAGSPCLNNGTCVPVTSSSSHHSSLPVRLRCPEGWIRQGGSCYKFHINDRKSWEEARQTCREESSELVSIETLEENRFLRALTVNGLYQGSLDECPANNTLFYNNKTYTASLEKLTQSQASQVCQGKGGHLVAPKDAESYARVVFLKNCLDRTEQFWLGLMFDEVNGRWVFSDGTEASGFQSWAPGEPNNKSRLCSYIVRGNRGDSRADQWADAYCDQFSFSYVCEVDGDVSGDSFWTSGTDETSEGVFKWNATGRNVTADGWKEGEPNGGRNENCIELRKQHNFLWNDARCEHRNFFICEIGTQNTWAVEPEWTDKDADYQCRCQPGYSGELCDVPPEEGALPEVTMTCEGQVMRLSCSSLTRPFIYVEYASYGRTGMGCGGISDNFSLNCSAQDALQIVRNRCNGLPECSMIAGNDNFGGDPCPGTLKYLEVRMKCVAGPPDGYAPAPTGLLTSFHTDLPPTTVTATSGPPITNVTVNSTTSEYATTMDVNVTTSPLPSGATMSTESRCPATRKRNILWPETARGVWSSQPCPNGTVGSARWYCEGPMRKGEPDLSNCTSPWVNELYDLLNAGGPAGDILALISGNLISQGTVYGGDVIRSIDLLNVLVQRQEEQLVNMTEEERKGTVTSFTQTMTLCGSTLLRSDIGSAWDDIPEDNWSQVATGVIDSAEGSGFLVAKSLPDETFSSVQDNLVLEVLPATGDSRRFPSGLSSEWNDVTDSVSLPATNQQVVALLYNDSLGTYLKPKDANRTVNSRVISASLGNGSTSGQLGDNQKVTIVLQHTNAENASVRNPTCSFWNFSNGGSWSSKGCTKTKESNETHTICECDHLTNFAILMDISGQGFTEADRFALSIITWVGCIISIVCLVFAICIFLGSRRVRCQRTVIHANLCICLLLAEALFLAGVDKTEDKVACEVIAVVLHYLFLASFTWMCLEGVQLYILLIKVFKTQRSRMVYFYLFGYGVPAVMVGVSVAVNFSDNLNGYVTDRYCWLNAHKFFIWSFVGPALLIVLINFGFLIIALRVVYSHKSGKKMKHFKTGTKFKSWIRGSLTLLCLLGVTWVFGVLYLDSGTIVFAYVFAITNSLQGMFIFIFHCLLNEKVQGELIRCFAQCACCPEFLRQKYLERGSGTYVHHSGQSHRLHQNTLKTDSSGSTTSTRLNNTLDNHKVPLAITNGIKRRNVDVAIPGHHSALAPVESKPFEKGSYYPHPGYREPHPGYREFSHSWEMTSLPEKKHPASPYRGEVRNGTVNFQIDI</sequence>
<evidence type="ECO:0000256" key="8">
    <source>
        <dbReference type="ARBA" id="ARBA00023040"/>
    </source>
</evidence>
<dbReference type="InterPro" id="IPR001879">
    <property type="entry name" value="GPCR_2_extracellular_dom"/>
</dbReference>
<evidence type="ECO:0000256" key="15">
    <source>
        <dbReference type="SAM" id="SignalP"/>
    </source>
</evidence>
<organism evidence="21 22">
    <name type="scientific">Branchiostoma lanceolatum</name>
    <name type="common">Common lancelet</name>
    <name type="synonym">Amphioxus lanceolatum</name>
    <dbReference type="NCBI Taxonomy" id="7740"/>
    <lineage>
        <taxon>Eukaryota</taxon>
        <taxon>Metazoa</taxon>
        <taxon>Chordata</taxon>
        <taxon>Cephalochordata</taxon>
        <taxon>Leptocardii</taxon>
        <taxon>Amphioxiformes</taxon>
        <taxon>Branchiostomatidae</taxon>
        <taxon>Branchiostoma</taxon>
    </lineage>
</organism>
<keyword evidence="10" id="KW-1015">Disulfide bond</keyword>
<feature type="domain" description="C-type lectin" evidence="16">
    <location>
        <begin position="82"/>
        <end position="126"/>
    </location>
</feature>
<dbReference type="FunFam" id="1.20.1070.10:FF:000200">
    <property type="entry name" value="Adhesion G protein-coupled receptor L3"/>
    <property type="match status" value="1"/>
</dbReference>
<dbReference type="PANTHER" id="PTHR12011">
    <property type="entry name" value="ADHESION G-PROTEIN COUPLED RECEPTOR"/>
    <property type="match status" value="1"/>
</dbReference>
<dbReference type="Pfam" id="PF01825">
    <property type="entry name" value="GPS"/>
    <property type="match status" value="1"/>
</dbReference>
<dbReference type="GO" id="GO:0007189">
    <property type="term" value="P:adenylate cyclase-activating G protein-coupled receptor signaling pathway"/>
    <property type="evidence" value="ECO:0007669"/>
    <property type="project" value="TreeGrafter"/>
</dbReference>
<dbReference type="PROSITE" id="PS00650">
    <property type="entry name" value="G_PROTEIN_RECEP_F2_2"/>
    <property type="match status" value="1"/>
</dbReference>
<feature type="transmembrane region" description="Helical" evidence="14">
    <location>
        <begin position="933"/>
        <end position="952"/>
    </location>
</feature>
<dbReference type="SUPFAM" id="SSF56436">
    <property type="entry name" value="C-type lectin-like"/>
    <property type="match status" value="3"/>
</dbReference>
<dbReference type="PROSITE" id="PS50221">
    <property type="entry name" value="GAIN_B"/>
    <property type="match status" value="1"/>
</dbReference>
<dbReference type="InterPro" id="IPR057244">
    <property type="entry name" value="GAIN_B"/>
</dbReference>
<dbReference type="InterPro" id="IPR043159">
    <property type="entry name" value="Lectin_gal-bd_sf"/>
</dbReference>
<dbReference type="SMART" id="SM00034">
    <property type="entry name" value="CLECT"/>
    <property type="match status" value="1"/>
</dbReference>
<dbReference type="Gene3D" id="2.60.120.740">
    <property type="match status" value="1"/>
</dbReference>
<feature type="signal peptide" evidence="15">
    <location>
        <begin position="1"/>
        <end position="43"/>
    </location>
</feature>
<dbReference type="InterPro" id="IPR000203">
    <property type="entry name" value="GPS"/>
</dbReference>
<comment type="similarity">
    <text evidence="2">Belongs to the G-protein coupled receptor 2 family. LN-TM7 subfamily.</text>
</comment>
<dbReference type="SMART" id="SM00303">
    <property type="entry name" value="GPS"/>
    <property type="match status" value="1"/>
</dbReference>
<dbReference type="InterPro" id="IPR016187">
    <property type="entry name" value="CTDL_fold"/>
</dbReference>
<evidence type="ECO:0000256" key="2">
    <source>
        <dbReference type="ARBA" id="ARBA00010933"/>
    </source>
</evidence>
<dbReference type="SMART" id="SM00008">
    <property type="entry name" value="HormR"/>
    <property type="match status" value="1"/>
</dbReference>
<dbReference type="Gene3D" id="2.60.220.50">
    <property type="match status" value="1"/>
</dbReference>
<evidence type="ECO:0000259" key="17">
    <source>
        <dbReference type="PROSITE" id="PS50221"/>
    </source>
</evidence>
<protein>
    <submittedName>
        <fullName evidence="21">ADGRL2 protein</fullName>
    </submittedName>
</protein>
<dbReference type="InterPro" id="IPR036445">
    <property type="entry name" value="GPCR_2_extracell_dom_sf"/>
</dbReference>
<keyword evidence="7 14" id="KW-1133">Transmembrane helix</keyword>
<dbReference type="InterPro" id="IPR000922">
    <property type="entry name" value="Lectin_gal-bd_dom"/>
</dbReference>
<dbReference type="PROSITE" id="PS00615">
    <property type="entry name" value="C_TYPE_LECTIN_1"/>
    <property type="match status" value="1"/>
</dbReference>
<keyword evidence="9 14" id="KW-0472">Membrane</keyword>
<dbReference type="CDD" id="cd22827">
    <property type="entry name" value="Gal_Rha_Lectin_SUL-I-like"/>
    <property type="match status" value="1"/>
</dbReference>
<dbReference type="Pfam" id="PF02140">
    <property type="entry name" value="SUEL_Lectin"/>
    <property type="match status" value="1"/>
</dbReference>
<evidence type="ECO:0000256" key="13">
    <source>
        <dbReference type="ARBA" id="ARBA00023224"/>
    </source>
</evidence>
<feature type="transmembrane region" description="Helical" evidence="14">
    <location>
        <begin position="1002"/>
        <end position="1024"/>
    </location>
</feature>
<accession>A0A8J9YXJ4</accession>
<dbReference type="CDD" id="cd15440">
    <property type="entry name" value="7tmB2_latrophilin-like_invertebrate"/>
    <property type="match status" value="1"/>
</dbReference>
<keyword evidence="8" id="KW-0297">G-protein coupled receptor</keyword>
<evidence type="ECO:0000256" key="3">
    <source>
        <dbReference type="ARBA" id="ARBA00022475"/>
    </source>
</evidence>
<dbReference type="PROSITE" id="PS50228">
    <property type="entry name" value="SUEL_LECTIN"/>
    <property type="match status" value="1"/>
</dbReference>
<keyword evidence="4" id="KW-0597">Phosphoprotein</keyword>
<dbReference type="SMART" id="SM00181">
    <property type="entry name" value="EGF"/>
    <property type="match status" value="2"/>
</dbReference>
<dbReference type="PROSITE" id="PS50227">
    <property type="entry name" value="G_PROTEIN_RECEP_F2_3"/>
    <property type="match status" value="1"/>
</dbReference>
<dbReference type="Gene3D" id="3.10.100.10">
    <property type="entry name" value="Mannose-Binding Protein A, subunit A"/>
    <property type="match status" value="3"/>
</dbReference>
<dbReference type="InterPro" id="IPR046338">
    <property type="entry name" value="GAIN_dom_sf"/>
</dbReference>
<dbReference type="InterPro" id="IPR048072">
    <property type="entry name" value="7tmB2_latrophilin-like"/>
</dbReference>
<dbReference type="GO" id="GO:0007166">
    <property type="term" value="P:cell surface receptor signaling pathway"/>
    <property type="evidence" value="ECO:0007669"/>
    <property type="project" value="InterPro"/>
</dbReference>
<evidence type="ECO:0000256" key="9">
    <source>
        <dbReference type="ARBA" id="ARBA00023136"/>
    </source>
</evidence>
<feature type="domain" description="G-protein coupled receptors family 2 profile 2" evidence="20">
    <location>
        <begin position="898"/>
        <end position="1144"/>
    </location>
</feature>
<feature type="transmembrane region" description="Helical" evidence="14">
    <location>
        <begin position="896"/>
        <end position="921"/>
    </location>
</feature>
<dbReference type="SUPFAM" id="SSF81321">
    <property type="entry name" value="Family A G protein-coupled receptor-like"/>
    <property type="match status" value="1"/>
</dbReference>
<gene>
    <name evidence="21" type="primary">ADGRL2</name>
    <name evidence="21" type="ORF">BLAG_LOCUS6575</name>
</gene>
<dbReference type="OrthoDB" id="1100386at2759"/>
<evidence type="ECO:0000256" key="10">
    <source>
        <dbReference type="ARBA" id="ARBA00023157"/>
    </source>
</evidence>
<dbReference type="InterPro" id="IPR017981">
    <property type="entry name" value="GPCR_2-like_7TM"/>
</dbReference>
<dbReference type="InterPro" id="IPR000742">
    <property type="entry name" value="EGF"/>
</dbReference>
<comment type="subcellular location">
    <subcellularLocation>
        <location evidence="1">Cell membrane</location>
        <topology evidence="1">Multi-pass membrane protein</topology>
    </subcellularLocation>
</comment>
<dbReference type="CDD" id="cd00037">
    <property type="entry name" value="CLECT"/>
    <property type="match status" value="1"/>
</dbReference>
<dbReference type="PRINTS" id="PR00249">
    <property type="entry name" value="GPCRSECRETIN"/>
</dbReference>
<dbReference type="Pfam" id="PF16489">
    <property type="entry name" value="GAIN"/>
    <property type="match status" value="1"/>
</dbReference>
<evidence type="ECO:0000259" key="19">
    <source>
        <dbReference type="PROSITE" id="PS50228"/>
    </source>
</evidence>
<keyword evidence="13" id="KW-0807">Transducer</keyword>
<reference evidence="21" key="1">
    <citation type="submission" date="2022-01" db="EMBL/GenBank/DDBJ databases">
        <authorList>
            <person name="Braso-Vives M."/>
        </authorList>
    </citation>
    <scope>NUCLEOTIDE SEQUENCE</scope>
</reference>
<dbReference type="Gene3D" id="4.10.1240.10">
    <property type="entry name" value="GPCR, family 2, extracellular hormone receptor domain"/>
    <property type="match status" value="1"/>
</dbReference>
<keyword evidence="11" id="KW-0675">Receptor</keyword>
<feature type="domain" description="GAIN-B" evidence="17">
    <location>
        <begin position="728"/>
        <end position="889"/>
    </location>
</feature>
<evidence type="ECO:0000256" key="7">
    <source>
        <dbReference type="ARBA" id="ARBA00022989"/>
    </source>
</evidence>
<dbReference type="InterPro" id="IPR001304">
    <property type="entry name" value="C-type_lectin-like"/>
</dbReference>
<evidence type="ECO:0000256" key="14">
    <source>
        <dbReference type="SAM" id="Phobius"/>
    </source>
</evidence>
<feature type="transmembrane region" description="Helical" evidence="14">
    <location>
        <begin position="964"/>
        <end position="990"/>
    </location>
</feature>
<feature type="transmembrane region" description="Helical" evidence="14">
    <location>
        <begin position="1044"/>
        <end position="1071"/>
    </location>
</feature>
<feature type="transmembrane region" description="Helical" evidence="14">
    <location>
        <begin position="1092"/>
        <end position="1114"/>
    </location>
</feature>
<dbReference type="PROSITE" id="PS00022">
    <property type="entry name" value="EGF_1"/>
    <property type="match status" value="1"/>
</dbReference>
<dbReference type="InterPro" id="IPR016186">
    <property type="entry name" value="C-type_lectin-like/link_sf"/>
</dbReference>
<evidence type="ECO:0000313" key="22">
    <source>
        <dbReference type="Proteomes" id="UP000838412"/>
    </source>
</evidence>
<dbReference type="GO" id="GO:0004930">
    <property type="term" value="F:G protein-coupled receptor activity"/>
    <property type="evidence" value="ECO:0007669"/>
    <property type="project" value="UniProtKB-KW"/>
</dbReference>
<dbReference type="Gene3D" id="1.25.40.610">
    <property type="match status" value="1"/>
</dbReference>
<feature type="domain" description="C-type lectin" evidence="16">
    <location>
        <begin position="147"/>
        <end position="262"/>
    </location>
</feature>
<dbReference type="PROSITE" id="PS50041">
    <property type="entry name" value="C_TYPE_LECTIN_2"/>
    <property type="match status" value="3"/>
</dbReference>
<proteinExistence type="inferred from homology"/>
<dbReference type="PANTHER" id="PTHR12011:SF471">
    <property type="entry name" value="G-PROTEIN COUPLED RECEPTORS FAMILY 2 PROFILE 2 DOMAIN-CONTAINING PROTEIN"/>
    <property type="match status" value="1"/>
</dbReference>
<evidence type="ECO:0000259" key="20">
    <source>
        <dbReference type="PROSITE" id="PS50261"/>
    </source>
</evidence>
<dbReference type="GO" id="GO:0005886">
    <property type="term" value="C:plasma membrane"/>
    <property type="evidence" value="ECO:0007669"/>
    <property type="project" value="UniProtKB-SubCell"/>
</dbReference>
<keyword evidence="6 15" id="KW-0732">Signal</keyword>